<dbReference type="SUPFAM" id="SSF56059">
    <property type="entry name" value="Glutathione synthetase ATP-binding domain-like"/>
    <property type="match status" value="1"/>
</dbReference>
<dbReference type="AlphaFoldDB" id="A0A937KB32"/>
<reference evidence="1" key="1">
    <citation type="submission" date="2021-01" db="EMBL/GenBank/DDBJ databases">
        <title>Fulvivirga kasyanovii gen. nov., sp nov., a novel member of the phylum Bacteroidetes isolated from seawater in a mussel farm.</title>
        <authorList>
            <person name="Zhao L.-H."/>
            <person name="Wang Z.-J."/>
        </authorList>
    </citation>
    <scope>NUCLEOTIDE SEQUENCE</scope>
    <source>
        <strain evidence="1">29W222</strain>
    </source>
</reference>
<gene>
    <name evidence="1" type="ORF">JMN32_08555</name>
</gene>
<evidence type="ECO:0000313" key="2">
    <source>
        <dbReference type="Proteomes" id="UP000614216"/>
    </source>
</evidence>
<comment type="caution">
    <text evidence="1">The sequence shown here is derived from an EMBL/GenBank/DDBJ whole genome shotgun (WGS) entry which is preliminary data.</text>
</comment>
<dbReference type="EMBL" id="JAEUGD010000024">
    <property type="protein sequence ID" value="MBL6446356.1"/>
    <property type="molecule type" value="Genomic_DNA"/>
</dbReference>
<accession>A0A937KB32</accession>
<name>A0A937KB32_9BACT</name>
<dbReference type="RefSeq" id="WP_202855904.1">
    <property type="nucleotide sequence ID" value="NZ_JAEUGD010000024.1"/>
</dbReference>
<proteinExistence type="predicted"/>
<evidence type="ECO:0000313" key="1">
    <source>
        <dbReference type="EMBL" id="MBL6446356.1"/>
    </source>
</evidence>
<organism evidence="1 2">
    <name type="scientific">Fulvivirga marina</name>
    <dbReference type="NCBI Taxonomy" id="2494733"/>
    <lineage>
        <taxon>Bacteria</taxon>
        <taxon>Pseudomonadati</taxon>
        <taxon>Bacteroidota</taxon>
        <taxon>Cytophagia</taxon>
        <taxon>Cytophagales</taxon>
        <taxon>Fulvivirgaceae</taxon>
        <taxon>Fulvivirga</taxon>
    </lineage>
</organism>
<evidence type="ECO:0008006" key="3">
    <source>
        <dbReference type="Google" id="ProtNLM"/>
    </source>
</evidence>
<dbReference type="Proteomes" id="UP000614216">
    <property type="component" value="Unassembled WGS sequence"/>
</dbReference>
<keyword evidence="2" id="KW-1185">Reference proteome</keyword>
<sequence>MKGYLYPVSYLPIIITDKGIEDFKNLTSKAANILFHNIMKVFTNDIETFRKFYGNAYDQLISYSNPELELKNLMLRYDLLYSDNKIKLLELNTGTNIGGWQAGLLCPLILRNLADLADITSWGLHYEDILTNMLKYLLDVAIHHKGKHVSGNIVIMLEKQNLDKEIVDEIQNEYSNLYKKIQPAQYPESRLLFCFDADKLIFNEDCSIYLDTFEVDAVAILGTGRRFPKPELIKSHLEGKIFYTDNTISLLMGDKMNFAFIHWMADNDMLQQDDASFVRSYFPWSASCADDMVQWKGKSISLHQLLVEYKHHVVIKKGRSFQGNDVFIGRFIDNKEWEDVIAKVKNENGWIVQEYCEADKLDFITNDINVAPHNSVWGVFGFRNKYAGSWVRLSEIAEGQSGVINCAQGAKEIIVLQES</sequence>
<protein>
    <recommendedName>
        <fullName evidence="3">Glutathionylspermidine synthase pre-ATP-grasp-like domain-containing protein</fullName>
    </recommendedName>
</protein>